<dbReference type="EMBL" id="JBHRRZ010000003">
    <property type="protein sequence ID" value="MFC2947132.1"/>
    <property type="molecule type" value="Genomic_DNA"/>
</dbReference>
<comment type="similarity">
    <text evidence="1">Belongs to the thioesterase PaaI family.</text>
</comment>
<dbReference type="InterPro" id="IPR006683">
    <property type="entry name" value="Thioestr_dom"/>
</dbReference>
<comment type="caution">
    <text evidence="4">The sequence shown here is derived from an EMBL/GenBank/DDBJ whole genome shotgun (WGS) entry which is preliminary data.</text>
</comment>
<dbReference type="NCBIfam" id="TIGR00369">
    <property type="entry name" value="unchar_dom_1"/>
    <property type="match status" value="1"/>
</dbReference>
<evidence type="ECO:0000259" key="3">
    <source>
        <dbReference type="Pfam" id="PF03061"/>
    </source>
</evidence>
<dbReference type="RefSeq" id="WP_390302805.1">
    <property type="nucleotide sequence ID" value="NZ_JBHRRZ010000003.1"/>
</dbReference>
<dbReference type="PANTHER" id="PTHR43240">
    <property type="entry name" value="1,4-DIHYDROXY-2-NAPHTHOYL-COA THIOESTERASE 1"/>
    <property type="match status" value="1"/>
</dbReference>
<protein>
    <submittedName>
        <fullName evidence="4">Hotdog fold thioesterase</fullName>
    </submittedName>
</protein>
<gene>
    <name evidence="4" type="ORF">ACFODW_01970</name>
</gene>
<keyword evidence="2" id="KW-0378">Hydrolase</keyword>
<proteinExistence type="inferred from homology"/>
<dbReference type="Gene3D" id="3.10.129.10">
    <property type="entry name" value="Hotdog Thioesterase"/>
    <property type="match status" value="1"/>
</dbReference>
<dbReference type="CDD" id="cd03443">
    <property type="entry name" value="PaaI_thioesterase"/>
    <property type="match status" value="1"/>
</dbReference>
<dbReference type="PANTHER" id="PTHR43240:SF5">
    <property type="entry name" value="1,4-DIHYDROXY-2-NAPHTHOYL-COA THIOESTERASE 1"/>
    <property type="match status" value="1"/>
</dbReference>
<dbReference type="InterPro" id="IPR029069">
    <property type="entry name" value="HotDog_dom_sf"/>
</dbReference>
<dbReference type="SUPFAM" id="SSF54637">
    <property type="entry name" value="Thioesterase/thiol ester dehydrase-isomerase"/>
    <property type="match status" value="1"/>
</dbReference>
<accession>A0ABV7A270</accession>
<evidence type="ECO:0000313" key="5">
    <source>
        <dbReference type="Proteomes" id="UP001595387"/>
    </source>
</evidence>
<feature type="domain" description="Thioesterase" evidence="3">
    <location>
        <begin position="31"/>
        <end position="106"/>
    </location>
</feature>
<dbReference type="InterPro" id="IPR003736">
    <property type="entry name" value="PAAI_dom"/>
</dbReference>
<evidence type="ECO:0000256" key="2">
    <source>
        <dbReference type="ARBA" id="ARBA00022801"/>
    </source>
</evidence>
<evidence type="ECO:0000256" key="1">
    <source>
        <dbReference type="ARBA" id="ARBA00008324"/>
    </source>
</evidence>
<dbReference type="Pfam" id="PF03061">
    <property type="entry name" value="4HBT"/>
    <property type="match status" value="1"/>
</dbReference>
<dbReference type="Proteomes" id="UP001595387">
    <property type="component" value="Unassembled WGS sequence"/>
</dbReference>
<evidence type="ECO:0000313" key="4">
    <source>
        <dbReference type="EMBL" id="MFC2947132.1"/>
    </source>
</evidence>
<organism evidence="4 5">
    <name type="scientific">Virgibacillus sediminis</name>
    <dbReference type="NCBI Taxonomy" id="202260"/>
    <lineage>
        <taxon>Bacteria</taxon>
        <taxon>Bacillati</taxon>
        <taxon>Bacillota</taxon>
        <taxon>Bacilli</taxon>
        <taxon>Bacillales</taxon>
        <taxon>Bacillaceae</taxon>
        <taxon>Virgibacillus</taxon>
    </lineage>
</organism>
<keyword evidence="5" id="KW-1185">Reference proteome</keyword>
<reference evidence="5" key="1">
    <citation type="journal article" date="2019" name="Int. J. Syst. Evol. Microbiol.">
        <title>The Global Catalogue of Microorganisms (GCM) 10K type strain sequencing project: providing services to taxonomists for standard genome sequencing and annotation.</title>
        <authorList>
            <consortium name="The Broad Institute Genomics Platform"/>
            <consortium name="The Broad Institute Genome Sequencing Center for Infectious Disease"/>
            <person name="Wu L."/>
            <person name="Ma J."/>
        </authorList>
    </citation>
    <scope>NUCLEOTIDE SEQUENCE [LARGE SCALE GENOMIC DNA]</scope>
    <source>
        <strain evidence="5">KCTC 13193</strain>
    </source>
</reference>
<name>A0ABV7A270_9BACI</name>
<sequence>MEALGMEVLSLKEDAVLVTMPVDGRTRQPAGFLHGGASAALAETAASIGAVSHVDVDKVNIFGTEINSSHIKSKRDGVVTAKAIPIHKGKTSMVWEVKIVDEQEQLISISRCTVRIMPKTGK</sequence>